<evidence type="ECO:0000313" key="2">
    <source>
        <dbReference type="EMBL" id="MWC45680.1"/>
    </source>
</evidence>
<reference evidence="2 3" key="1">
    <citation type="submission" date="2019-12" db="EMBL/GenBank/DDBJ databases">
        <authorList>
            <person name="Zheng J."/>
        </authorList>
    </citation>
    <scope>NUCLEOTIDE SEQUENCE [LARGE SCALE GENOMIC DNA]</scope>
    <source>
        <strain evidence="2 3">DSM 27347</strain>
    </source>
</reference>
<sequence length="196" mass="21257">MSKTVAFLAECQGSATIVDQQAAMRPDAHVIIAGRHSFNKFGELLSRAGIRLEAGDRVAVYDLNCITISTGTLIRIIGRLLRDGIAFEIVSADIVIDPAPGDKLHALLRALDGHHRYLHGLKTHPETASRGRKPLLDPADLSSIRRQLEEAGATATSVAKARGVSRSTLFNFLERHDPSRRSEQGDRGGEPPVPAR</sequence>
<comment type="caution">
    <text evidence="2">The sequence shown here is derived from an EMBL/GenBank/DDBJ whole genome shotgun (WGS) entry which is preliminary data.</text>
</comment>
<name>A0A6N8LXD0_9SPHN</name>
<accession>A0A6N8LXD0</accession>
<dbReference type="AlphaFoldDB" id="A0A6N8LXD0"/>
<dbReference type="OrthoDB" id="7553199at2"/>
<dbReference type="Proteomes" id="UP000436801">
    <property type="component" value="Unassembled WGS sequence"/>
</dbReference>
<organism evidence="2 3">
    <name type="scientific">Sphingomonas carotinifaciens</name>
    <dbReference type="NCBI Taxonomy" id="1166323"/>
    <lineage>
        <taxon>Bacteria</taxon>
        <taxon>Pseudomonadati</taxon>
        <taxon>Pseudomonadota</taxon>
        <taxon>Alphaproteobacteria</taxon>
        <taxon>Sphingomonadales</taxon>
        <taxon>Sphingomonadaceae</taxon>
        <taxon>Sphingomonas</taxon>
    </lineage>
</organism>
<gene>
    <name evidence="2" type="ORF">GQR91_18860</name>
</gene>
<feature type="region of interest" description="Disordered" evidence="1">
    <location>
        <begin position="170"/>
        <end position="196"/>
    </location>
</feature>
<evidence type="ECO:0000313" key="3">
    <source>
        <dbReference type="Proteomes" id="UP000436801"/>
    </source>
</evidence>
<evidence type="ECO:0000256" key="1">
    <source>
        <dbReference type="SAM" id="MobiDB-lite"/>
    </source>
</evidence>
<dbReference type="EMBL" id="WSUT01000007">
    <property type="protein sequence ID" value="MWC45680.1"/>
    <property type="molecule type" value="Genomic_DNA"/>
</dbReference>
<dbReference type="RefSeq" id="WP_149683154.1">
    <property type="nucleotide sequence ID" value="NZ_FNBI01000007.1"/>
</dbReference>
<dbReference type="Gene3D" id="1.10.10.60">
    <property type="entry name" value="Homeodomain-like"/>
    <property type="match status" value="1"/>
</dbReference>
<protein>
    <submittedName>
        <fullName evidence="2">Hin recombinase</fullName>
    </submittedName>
</protein>
<feature type="compositionally biased region" description="Basic and acidic residues" evidence="1">
    <location>
        <begin position="173"/>
        <end position="189"/>
    </location>
</feature>
<proteinExistence type="predicted"/>